<dbReference type="RefSeq" id="WP_188649857.1">
    <property type="nucleotide sequence ID" value="NZ_BMNR01000001.1"/>
</dbReference>
<evidence type="ECO:0000313" key="2">
    <source>
        <dbReference type="Proteomes" id="UP000612329"/>
    </source>
</evidence>
<dbReference type="AlphaFoldDB" id="A0A8J3BE16"/>
<gene>
    <name evidence="1" type="ORF">GCM10007962_06080</name>
</gene>
<evidence type="ECO:0000313" key="1">
    <source>
        <dbReference type="EMBL" id="GGK14605.1"/>
    </source>
</evidence>
<reference evidence="1" key="1">
    <citation type="journal article" date="2014" name="Int. J. Syst. Evol. Microbiol.">
        <title>Complete genome sequence of Corynebacterium casei LMG S-19264T (=DSM 44701T), isolated from a smear-ripened cheese.</title>
        <authorList>
            <consortium name="US DOE Joint Genome Institute (JGI-PGF)"/>
            <person name="Walter F."/>
            <person name="Albersmeier A."/>
            <person name="Kalinowski J."/>
            <person name="Ruckert C."/>
        </authorList>
    </citation>
    <scope>NUCLEOTIDE SEQUENCE</scope>
    <source>
        <strain evidence="1">JCM 12862</strain>
    </source>
</reference>
<sequence length="146" mass="16253">MKALKAILLSLILVLTVSCEKKPSQEAQAFKKAFKNVMTVHDEVMPKMNEMGKLSTELKTKVDTTAAGKTYQKALDSLGNAHTLMMTWMEDFSNRFPYAEDRLKGKSTEQILEDIEALKSEKKKVDAVQNAVNGSINNAKTVLAEE</sequence>
<organism evidence="1 2">
    <name type="scientific">Yeosuana aromativorans</name>
    <dbReference type="NCBI Taxonomy" id="288019"/>
    <lineage>
        <taxon>Bacteria</taxon>
        <taxon>Pseudomonadati</taxon>
        <taxon>Bacteroidota</taxon>
        <taxon>Flavobacteriia</taxon>
        <taxon>Flavobacteriales</taxon>
        <taxon>Flavobacteriaceae</taxon>
        <taxon>Yeosuana</taxon>
    </lineage>
</organism>
<protein>
    <submittedName>
        <fullName evidence="1">Uncharacterized protein</fullName>
    </submittedName>
</protein>
<reference evidence="1" key="2">
    <citation type="submission" date="2020-09" db="EMBL/GenBank/DDBJ databases">
        <authorList>
            <person name="Sun Q."/>
            <person name="Ohkuma M."/>
        </authorList>
    </citation>
    <scope>NUCLEOTIDE SEQUENCE</scope>
    <source>
        <strain evidence="1">JCM 12862</strain>
    </source>
</reference>
<dbReference type="PROSITE" id="PS51257">
    <property type="entry name" value="PROKAR_LIPOPROTEIN"/>
    <property type="match status" value="1"/>
</dbReference>
<proteinExistence type="predicted"/>
<dbReference type="EMBL" id="BMNR01000001">
    <property type="protein sequence ID" value="GGK14605.1"/>
    <property type="molecule type" value="Genomic_DNA"/>
</dbReference>
<dbReference type="Proteomes" id="UP000612329">
    <property type="component" value="Unassembled WGS sequence"/>
</dbReference>
<accession>A0A8J3BE16</accession>
<name>A0A8J3BE16_9FLAO</name>
<comment type="caution">
    <text evidence="1">The sequence shown here is derived from an EMBL/GenBank/DDBJ whole genome shotgun (WGS) entry which is preliminary data.</text>
</comment>
<keyword evidence="2" id="KW-1185">Reference proteome</keyword>